<protein>
    <submittedName>
        <fullName evidence="2">VOC family protein</fullName>
    </submittedName>
</protein>
<dbReference type="Proteomes" id="UP001140076">
    <property type="component" value="Unassembled WGS sequence"/>
</dbReference>
<dbReference type="AlphaFoldDB" id="A0A9X3NK45"/>
<dbReference type="RefSeq" id="WP_270070568.1">
    <property type="nucleotide sequence ID" value="NZ_JAJAQC010000004.1"/>
</dbReference>
<gene>
    <name evidence="2" type="ORF">LG943_02855</name>
</gene>
<sequence>MITRLGVAGVYVLDHDEAKRFFIDRLGFEERFDLTMDNGMRWLTVGPPADPRFQLSLTVPGSPMHDEETAAAIRDLLARGALSGGAWNTDDCRATYAEYTARGVEFVQEPHEVPYGVEAVFRDPWGNWYSLNEVPDSAFDTEEMARHYRRGDSA</sequence>
<dbReference type="InterPro" id="IPR029068">
    <property type="entry name" value="Glyas_Bleomycin-R_OHBP_Dase"/>
</dbReference>
<organism evidence="2 3">
    <name type="scientific">Streptomonospora mangrovi</name>
    <dbReference type="NCBI Taxonomy" id="2883123"/>
    <lineage>
        <taxon>Bacteria</taxon>
        <taxon>Bacillati</taxon>
        <taxon>Actinomycetota</taxon>
        <taxon>Actinomycetes</taxon>
        <taxon>Streptosporangiales</taxon>
        <taxon>Nocardiopsidaceae</taxon>
        <taxon>Streptomonospora</taxon>
    </lineage>
</organism>
<feature type="domain" description="VOC" evidence="1">
    <location>
        <begin position="4"/>
        <end position="134"/>
    </location>
</feature>
<dbReference type="PANTHER" id="PTHR36437">
    <property type="entry name" value="GLYOXALASE/BLEOMYCIN RESISTANCE PROTEIN/DIOXYGENASE"/>
    <property type="match status" value="1"/>
</dbReference>
<dbReference type="InterPro" id="IPR037523">
    <property type="entry name" value="VOC_core"/>
</dbReference>
<dbReference type="PANTHER" id="PTHR36437:SF2">
    <property type="entry name" value="GLYOXALASE_BLEOMYCIN RESISTANCE PROTEIN_DIOXYGENASE"/>
    <property type="match status" value="1"/>
</dbReference>
<reference evidence="2" key="1">
    <citation type="submission" date="2021-10" db="EMBL/GenBank/DDBJ databases">
        <title>Streptomonospora sp. nov., isolated from mangrove soil.</title>
        <authorList>
            <person name="Chen X."/>
            <person name="Ge X."/>
            <person name="Liu W."/>
        </authorList>
    </citation>
    <scope>NUCLEOTIDE SEQUENCE</scope>
    <source>
        <strain evidence="2">S1-112</strain>
    </source>
</reference>
<evidence type="ECO:0000313" key="2">
    <source>
        <dbReference type="EMBL" id="MDA0563274.1"/>
    </source>
</evidence>
<name>A0A9X3NK45_9ACTN</name>
<keyword evidence="3" id="KW-1185">Reference proteome</keyword>
<evidence type="ECO:0000313" key="3">
    <source>
        <dbReference type="Proteomes" id="UP001140076"/>
    </source>
</evidence>
<proteinExistence type="predicted"/>
<dbReference type="SUPFAM" id="SSF54593">
    <property type="entry name" value="Glyoxalase/Bleomycin resistance protein/Dihydroxybiphenyl dioxygenase"/>
    <property type="match status" value="1"/>
</dbReference>
<dbReference type="Pfam" id="PF00903">
    <property type="entry name" value="Glyoxalase"/>
    <property type="match status" value="1"/>
</dbReference>
<dbReference type="InterPro" id="IPR004360">
    <property type="entry name" value="Glyas_Fos-R_dOase_dom"/>
</dbReference>
<accession>A0A9X3NK45</accession>
<comment type="caution">
    <text evidence="2">The sequence shown here is derived from an EMBL/GenBank/DDBJ whole genome shotgun (WGS) entry which is preliminary data.</text>
</comment>
<dbReference type="PROSITE" id="PS51819">
    <property type="entry name" value="VOC"/>
    <property type="match status" value="1"/>
</dbReference>
<evidence type="ECO:0000259" key="1">
    <source>
        <dbReference type="PROSITE" id="PS51819"/>
    </source>
</evidence>
<dbReference type="EMBL" id="JAJAQC010000004">
    <property type="protein sequence ID" value="MDA0563274.1"/>
    <property type="molecule type" value="Genomic_DNA"/>
</dbReference>
<dbReference type="Gene3D" id="3.10.180.10">
    <property type="entry name" value="2,3-Dihydroxybiphenyl 1,2-Dioxygenase, domain 1"/>
    <property type="match status" value="1"/>
</dbReference>